<comment type="caution">
    <text evidence="1">The sequence shown here is derived from an EMBL/GenBank/DDBJ whole genome shotgun (WGS) entry which is preliminary data.</text>
</comment>
<dbReference type="EMBL" id="WTPW01000015">
    <property type="protein sequence ID" value="KAF0559889.1"/>
    <property type="molecule type" value="Genomic_DNA"/>
</dbReference>
<gene>
    <name evidence="1" type="ORF">F8M41_004404</name>
</gene>
<organism evidence="1 2">
    <name type="scientific">Gigaspora margarita</name>
    <dbReference type="NCBI Taxonomy" id="4874"/>
    <lineage>
        <taxon>Eukaryota</taxon>
        <taxon>Fungi</taxon>
        <taxon>Fungi incertae sedis</taxon>
        <taxon>Mucoromycota</taxon>
        <taxon>Glomeromycotina</taxon>
        <taxon>Glomeromycetes</taxon>
        <taxon>Diversisporales</taxon>
        <taxon>Gigasporaceae</taxon>
        <taxon>Gigaspora</taxon>
    </lineage>
</organism>
<evidence type="ECO:0000313" key="1">
    <source>
        <dbReference type="EMBL" id="KAF0559889.1"/>
    </source>
</evidence>
<proteinExistence type="predicted"/>
<protein>
    <submittedName>
        <fullName evidence="1">Hsp70 family protein</fullName>
    </submittedName>
</protein>
<accession>A0A8H4EV85</accession>
<keyword evidence="2" id="KW-1185">Reference proteome</keyword>
<dbReference type="Proteomes" id="UP000439903">
    <property type="component" value="Unassembled WGS sequence"/>
</dbReference>
<dbReference type="OrthoDB" id="2428127at2759"/>
<evidence type="ECO:0000313" key="2">
    <source>
        <dbReference type="Proteomes" id="UP000439903"/>
    </source>
</evidence>
<sequence>METAEMSFIELLKLNYALYYDNESFIPSHPIVDDGQLDIKEYTRDILIYRQIQEGANASEAMSPWKIFANSFSALTGKSQNLTQKSNYDIKILIPVLDVTYIGRPISFQLEIKNEFLAEKVLVGGSLVIKNVSEHSNNSLEKLKARIMWAVNECEYLKQLYNFEIISVIAYEKVKPTYACVDAKKSQDVNASFDVSKSWPDYFDKLLVPGISIGYEELSMEDWLGDNMYMKVPLWIEQHRLDHGLVINSIGITPSVKSAIKLTMEPSYELIGSTKMLNISHIKTQKDLFYVTNHINIFDNSRNLLDNIPFVNSAFDASPINAVQCNVICKKVLVTFDEDTIKPSVQFEAAIEKALEKENPYEDLETVFIEYGHVFCLILFEDIASCHDIFKVWKDFLNEHHKDSSSFYLSGDSPINIDDINDIDQQLNAVTENQNLWKVIDRLQMIPLYKLLKYDLQEEIEILFSNKERVLMVGKSLYCDVNFQMQLKKITIKLPAHDLTIYWQLIGKPQTINYFSKQTRNTQVLAGSTDFILTNKEDLSDIDIKDKLDNKLGLPLSSNCILATSFNFPPIKF</sequence>
<name>A0A8H4EV85_GIGMA</name>
<reference evidence="1 2" key="1">
    <citation type="journal article" date="2019" name="Environ. Microbiol.">
        <title>At the nexus of three kingdoms: the genome of the mycorrhizal fungus Gigaspora margarita provides insights into plant, endobacterial and fungal interactions.</title>
        <authorList>
            <person name="Venice F."/>
            <person name="Ghignone S."/>
            <person name="Salvioli di Fossalunga A."/>
            <person name="Amselem J."/>
            <person name="Novero M."/>
            <person name="Xianan X."/>
            <person name="Sedzielewska Toro K."/>
            <person name="Morin E."/>
            <person name="Lipzen A."/>
            <person name="Grigoriev I.V."/>
            <person name="Henrissat B."/>
            <person name="Martin F.M."/>
            <person name="Bonfante P."/>
        </authorList>
    </citation>
    <scope>NUCLEOTIDE SEQUENCE [LARGE SCALE GENOMIC DNA]</scope>
    <source>
        <strain evidence="1 2">BEG34</strain>
    </source>
</reference>
<dbReference type="AlphaFoldDB" id="A0A8H4EV85"/>